<dbReference type="Proteomes" id="UP000315759">
    <property type="component" value="Unassembled WGS sequence"/>
</dbReference>
<evidence type="ECO:0000256" key="1">
    <source>
        <dbReference type="SAM" id="Phobius"/>
    </source>
</evidence>
<evidence type="ECO:0000313" key="3">
    <source>
        <dbReference type="Proteomes" id="UP000315759"/>
    </source>
</evidence>
<dbReference type="RefSeq" id="WP_142553481.1">
    <property type="nucleotide sequence ID" value="NZ_VIFX01000023.1"/>
</dbReference>
<evidence type="ECO:0000313" key="2">
    <source>
        <dbReference type="EMBL" id="TQR85182.1"/>
    </source>
</evidence>
<feature type="transmembrane region" description="Helical" evidence="1">
    <location>
        <begin position="138"/>
        <end position="163"/>
    </location>
</feature>
<proteinExistence type="predicted"/>
<feature type="transmembrane region" description="Helical" evidence="1">
    <location>
        <begin position="20"/>
        <end position="41"/>
    </location>
</feature>
<keyword evidence="1" id="KW-0812">Transmembrane</keyword>
<dbReference type="EMBL" id="VIFX01000023">
    <property type="protein sequence ID" value="TQR85182.1"/>
    <property type="molecule type" value="Genomic_DNA"/>
</dbReference>
<feature type="transmembrane region" description="Helical" evidence="1">
    <location>
        <begin position="170"/>
        <end position="187"/>
    </location>
</feature>
<keyword evidence="3" id="KW-1185">Reference proteome</keyword>
<reference evidence="2 3" key="1">
    <citation type="submission" date="2018-10" db="EMBL/GenBank/DDBJ databases">
        <title>Draft genome of Mycobacterium hodleri strain B.</title>
        <authorList>
            <person name="Amande T.J."/>
            <person name="Mcgenity T.J."/>
        </authorList>
    </citation>
    <scope>NUCLEOTIDE SEQUENCE [LARGE SCALE GENOMIC DNA]</scope>
    <source>
        <strain evidence="2 3">B</strain>
    </source>
</reference>
<gene>
    <name evidence="2" type="ORF">D8S82_18465</name>
</gene>
<organism evidence="2 3">
    <name type="scientific">Mycolicibacterium hodleri</name>
    <dbReference type="NCBI Taxonomy" id="49897"/>
    <lineage>
        <taxon>Bacteria</taxon>
        <taxon>Bacillati</taxon>
        <taxon>Actinomycetota</taxon>
        <taxon>Actinomycetes</taxon>
        <taxon>Mycobacteriales</taxon>
        <taxon>Mycobacteriaceae</taxon>
        <taxon>Mycolicibacterium</taxon>
    </lineage>
</organism>
<feature type="transmembrane region" description="Helical" evidence="1">
    <location>
        <begin position="193"/>
        <end position="210"/>
    </location>
</feature>
<name>A0A544VYW6_9MYCO</name>
<keyword evidence="1" id="KW-1133">Transmembrane helix</keyword>
<evidence type="ECO:0008006" key="4">
    <source>
        <dbReference type="Google" id="ProtNLM"/>
    </source>
</evidence>
<feature type="transmembrane region" description="Helical" evidence="1">
    <location>
        <begin position="61"/>
        <end position="80"/>
    </location>
</feature>
<keyword evidence="1" id="KW-0472">Membrane</keyword>
<comment type="caution">
    <text evidence="2">The sequence shown here is derived from an EMBL/GenBank/DDBJ whole genome shotgun (WGS) entry which is preliminary data.</text>
</comment>
<feature type="transmembrane region" description="Helical" evidence="1">
    <location>
        <begin position="92"/>
        <end position="118"/>
    </location>
</feature>
<dbReference type="AlphaFoldDB" id="A0A544VYW6"/>
<accession>A0A544VYW6</accession>
<protein>
    <recommendedName>
        <fullName evidence="4">DUF4386 domain-containing protein</fullName>
    </recommendedName>
</protein>
<sequence length="223" mass="24541">MVNRRDVAQSRRLRPPAAAAAAGILFAVLFASSLVLLRSAIPEDPFAQTIWVPQGRTRITVALVLAPVACIAFLWFIGVVRDHLGDLEDRFFSTVFLSSGLLFLAMTFVSMAIAGAILTVTEQSVAGASVFVYFGRALMLQISNVWALRMAAVFMISLATIWLRTGLMPRWMVTITYLLAAVLLLVISRSLWTTLVFPTWVCVVSIVILTPGRRKRTDDDVPV</sequence>